<evidence type="ECO:0008006" key="3">
    <source>
        <dbReference type="Google" id="ProtNLM"/>
    </source>
</evidence>
<dbReference type="InterPro" id="IPR004027">
    <property type="entry name" value="SEC_C_motif"/>
</dbReference>
<dbReference type="SUPFAM" id="SSF101327">
    <property type="entry name" value="YgfB-like"/>
    <property type="match status" value="1"/>
</dbReference>
<dbReference type="AlphaFoldDB" id="A0A4Q7LC41"/>
<dbReference type="PANTHER" id="PTHR33747">
    <property type="entry name" value="UPF0225 PROTEIN SCO1677"/>
    <property type="match status" value="1"/>
</dbReference>
<dbReference type="RefSeq" id="WP_130482961.1">
    <property type="nucleotide sequence ID" value="NZ_SGWV01000011.1"/>
</dbReference>
<proteinExistence type="predicted"/>
<evidence type="ECO:0000313" key="2">
    <source>
        <dbReference type="Proteomes" id="UP000293433"/>
    </source>
</evidence>
<dbReference type="Gene3D" id="3.10.450.50">
    <property type="match status" value="1"/>
</dbReference>
<sequence>MATIADLTDAEIGELDDLLAAIPEPLEALDVVMLDGYLCGVLAQPRVIDPAQWQPPAFDWNLLGAAEAAAADAPAGSVLTPDTAGWHSAKHERLLQLVMRRHDALAQGLIDGWFDPLVMQPLDDDGNPLKGKEAMTAALAPWVIGFEHALEHFHDLESLDAPELPDLLACLWRHLPEQSDEERAESQALDQEHPLTSLDAAIDDLVGNVVELADLARAARVKVETVRREQPKVGRNDPCPCGSGRKFKVCHGKDGT</sequence>
<keyword evidence="2" id="KW-1185">Reference proteome</keyword>
<gene>
    <name evidence="1" type="ORF">EV685_3120</name>
</gene>
<evidence type="ECO:0000313" key="1">
    <source>
        <dbReference type="EMBL" id="RZS51935.1"/>
    </source>
</evidence>
<dbReference type="Pfam" id="PF02810">
    <property type="entry name" value="SEC-C"/>
    <property type="match status" value="1"/>
</dbReference>
<protein>
    <recommendedName>
        <fullName evidence="3">YecA family protein</fullName>
    </recommendedName>
</protein>
<comment type="caution">
    <text evidence="1">The sequence shown here is derived from an EMBL/GenBank/DDBJ whole genome shotgun (WGS) entry which is preliminary data.</text>
</comment>
<name>A0A4Q7LC41_9BURK</name>
<dbReference type="InterPro" id="IPR036255">
    <property type="entry name" value="YgfB-like_sf"/>
</dbReference>
<accession>A0A4Q7LC41</accession>
<dbReference type="Proteomes" id="UP000293433">
    <property type="component" value="Unassembled WGS sequence"/>
</dbReference>
<dbReference type="SUPFAM" id="SSF103642">
    <property type="entry name" value="Sec-C motif"/>
    <property type="match status" value="1"/>
</dbReference>
<dbReference type="OrthoDB" id="570299at2"/>
<dbReference type="PANTHER" id="PTHR33747:SF1">
    <property type="entry name" value="ADENYLATE CYCLASE-ASSOCIATED CAP C-TERMINAL DOMAIN-CONTAINING PROTEIN"/>
    <property type="match status" value="1"/>
</dbReference>
<dbReference type="InterPro" id="IPR011978">
    <property type="entry name" value="YgfB-like"/>
</dbReference>
<organism evidence="1 2">
    <name type="scientific">Sphaerotilus mobilis</name>
    <dbReference type="NCBI Taxonomy" id="47994"/>
    <lineage>
        <taxon>Bacteria</taxon>
        <taxon>Pseudomonadati</taxon>
        <taxon>Pseudomonadota</taxon>
        <taxon>Betaproteobacteria</taxon>
        <taxon>Burkholderiales</taxon>
        <taxon>Sphaerotilaceae</taxon>
        <taxon>Sphaerotilus</taxon>
    </lineage>
</organism>
<dbReference type="EMBL" id="SGWV01000011">
    <property type="protein sequence ID" value="RZS51935.1"/>
    <property type="molecule type" value="Genomic_DNA"/>
</dbReference>
<reference evidence="1 2" key="1">
    <citation type="submission" date="2019-02" db="EMBL/GenBank/DDBJ databases">
        <title>Genomic Encyclopedia of Type Strains, Phase IV (KMG-IV): sequencing the most valuable type-strain genomes for metagenomic binning, comparative biology and taxonomic classification.</title>
        <authorList>
            <person name="Goeker M."/>
        </authorList>
    </citation>
    <scope>NUCLEOTIDE SEQUENCE [LARGE SCALE GENOMIC DNA]</scope>
    <source>
        <strain evidence="1 2">DSM 10617</strain>
    </source>
</reference>
<dbReference type="Pfam" id="PF03695">
    <property type="entry name" value="UPF0149"/>
    <property type="match status" value="1"/>
</dbReference>